<dbReference type="EMBL" id="UOFP01000020">
    <property type="protein sequence ID" value="VAW84002.1"/>
    <property type="molecule type" value="Genomic_DNA"/>
</dbReference>
<gene>
    <name evidence="1" type="ORF">MNBD_GAMMA18-1518</name>
</gene>
<protein>
    <submittedName>
        <fullName evidence="1">Uncharacterized protein</fullName>
    </submittedName>
</protein>
<evidence type="ECO:0000313" key="1">
    <source>
        <dbReference type="EMBL" id="VAW84002.1"/>
    </source>
</evidence>
<accession>A0A3B0Z8Y3</accession>
<sequence length="33" mass="3329">MVSYVADAVKIGNVSAIALGGISEKTWGAGEFS</sequence>
<name>A0A3B0Z8Y3_9ZZZZ</name>
<reference evidence="1" key="1">
    <citation type="submission" date="2018-06" db="EMBL/GenBank/DDBJ databases">
        <authorList>
            <person name="Zhirakovskaya E."/>
        </authorList>
    </citation>
    <scope>NUCLEOTIDE SEQUENCE</scope>
</reference>
<organism evidence="1">
    <name type="scientific">hydrothermal vent metagenome</name>
    <dbReference type="NCBI Taxonomy" id="652676"/>
    <lineage>
        <taxon>unclassified sequences</taxon>
        <taxon>metagenomes</taxon>
        <taxon>ecological metagenomes</taxon>
    </lineage>
</organism>
<proteinExistence type="predicted"/>
<dbReference type="AlphaFoldDB" id="A0A3B0Z8Y3"/>